<name>A0A5B7KEG3_PORTR</name>
<evidence type="ECO:0000313" key="1">
    <source>
        <dbReference type="EMBL" id="MPD03429.1"/>
    </source>
</evidence>
<organism evidence="1 2">
    <name type="scientific">Portunus trituberculatus</name>
    <name type="common">Swimming crab</name>
    <name type="synonym">Neptunus trituberculatus</name>
    <dbReference type="NCBI Taxonomy" id="210409"/>
    <lineage>
        <taxon>Eukaryota</taxon>
        <taxon>Metazoa</taxon>
        <taxon>Ecdysozoa</taxon>
        <taxon>Arthropoda</taxon>
        <taxon>Crustacea</taxon>
        <taxon>Multicrustacea</taxon>
        <taxon>Malacostraca</taxon>
        <taxon>Eumalacostraca</taxon>
        <taxon>Eucarida</taxon>
        <taxon>Decapoda</taxon>
        <taxon>Pleocyemata</taxon>
        <taxon>Brachyura</taxon>
        <taxon>Eubrachyura</taxon>
        <taxon>Portunoidea</taxon>
        <taxon>Portunidae</taxon>
        <taxon>Portuninae</taxon>
        <taxon>Portunus</taxon>
    </lineage>
</organism>
<dbReference type="AlphaFoldDB" id="A0A5B7KEG3"/>
<proteinExistence type="predicted"/>
<gene>
    <name evidence="1" type="ORF">E2C01_099067</name>
</gene>
<dbReference type="EMBL" id="VSRR010136065">
    <property type="protein sequence ID" value="MPD03429.1"/>
    <property type="molecule type" value="Genomic_DNA"/>
</dbReference>
<keyword evidence="2" id="KW-1185">Reference proteome</keyword>
<comment type="caution">
    <text evidence="1">The sequence shown here is derived from an EMBL/GenBank/DDBJ whole genome shotgun (WGS) entry which is preliminary data.</text>
</comment>
<sequence length="89" mass="10264">MRGFASYLRLASVDEANTCQIFNNFQPFLYSPAVFRGVQAAYDHGDVWGGPPAYLGHSEHLQGLGKHGERRRKRWRELGKDLEELWKQT</sequence>
<reference evidence="1 2" key="1">
    <citation type="submission" date="2019-05" db="EMBL/GenBank/DDBJ databases">
        <title>Another draft genome of Portunus trituberculatus and its Hox gene families provides insights of decapod evolution.</title>
        <authorList>
            <person name="Jeong J.-H."/>
            <person name="Song I."/>
            <person name="Kim S."/>
            <person name="Choi T."/>
            <person name="Kim D."/>
            <person name="Ryu S."/>
            <person name="Kim W."/>
        </authorList>
    </citation>
    <scope>NUCLEOTIDE SEQUENCE [LARGE SCALE GENOMIC DNA]</scope>
    <source>
        <tissue evidence="1">Muscle</tissue>
    </source>
</reference>
<evidence type="ECO:0000313" key="2">
    <source>
        <dbReference type="Proteomes" id="UP000324222"/>
    </source>
</evidence>
<protein>
    <submittedName>
        <fullName evidence="1">Uncharacterized protein</fullName>
    </submittedName>
</protein>
<accession>A0A5B7KEG3</accession>
<dbReference type="Proteomes" id="UP000324222">
    <property type="component" value="Unassembled WGS sequence"/>
</dbReference>